<gene>
    <name evidence="3" type="ORF">BHD05_11160</name>
</gene>
<accession>A0A7L5AJZ4</accession>
<sequence>MFQSESTTTTTGGFAAADGSATPVVPESSYPFRLLSDETVLGMYPITRKRRPLGKLASFLFVTDSRVIYSAEAKSLASSSIHTKEYQVPHIHGVEVGRHSGLDALGVAAAVGVIFNFVGMIILASLVGLAGGDMGFSGGSGFEGVGFLFGFLAFASLIVGAVVVFILRRSTATLKIVGPNAPQTLTAEGDLPKLLVTILLFVIFGFFMGVIVIIWAIARELGVFKADDAQLFADPANMDRIAFDAGALILDVQARGKLAG</sequence>
<evidence type="ECO:0000256" key="1">
    <source>
        <dbReference type="SAM" id="MobiDB-lite"/>
    </source>
</evidence>
<feature type="transmembrane region" description="Helical" evidence="2">
    <location>
        <begin position="194"/>
        <end position="218"/>
    </location>
</feature>
<organism evidence="3 4">
    <name type="scientific">Marisediminicola antarctica</name>
    <dbReference type="NCBI Taxonomy" id="674079"/>
    <lineage>
        <taxon>Bacteria</taxon>
        <taxon>Bacillati</taxon>
        <taxon>Actinomycetota</taxon>
        <taxon>Actinomycetes</taxon>
        <taxon>Micrococcales</taxon>
        <taxon>Microbacteriaceae</taxon>
        <taxon>Marisediminicola</taxon>
    </lineage>
</organism>
<feature type="transmembrane region" description="Helical" evidence="2">
    <location>
        <begin position="104"/>
        <end position="127"/>
    </location>
</feature>
<keyword evidence="2" id="KW-0472">Membrane</keyword>
<keyword evidence="2" id="KW-1133">Transmembrane helix</keyword>
<feature type="region of interest" description="Disordered" evidence="1">
    <location>
        <begin position="1"/>
        <end position="24"/>
    </location>
</feature>
<feature type="transmembrane region" description="Helical" evidence="2">
    <location>
        <begin position="147"/>
        <end position="167"/>
    </location>
</feature>
<evidence type="ECO:0000256" key="2">
    <source>
        <dbReference type="SAM" id="Phobius"/>
    </source>
</evidence>
<keyword evidence="4" id="KW-1185">Reference proteome</keyword>
<dbReference type="KEGG" id="mant:BHD05_11160"/>
<name>A0A7L5AJZ4_9MICO</name>
<dbReference type="AlphaFoldDB" id="A0A7L5AJZ4"/>
<keyword evidence="2" id="KW-0812">Transmembrane</keyword>
<dbReference type="Proteomes" id="UP000464507">
    <property type="component" value="Chromosome"/>
</dbReference>
<protein>
    <submittedName>
        <fullName evidence="3">Uncharacterized protein</fullName>
    </submittedName>
</protein>
<evidence type="ECO:0000313" key="4">
    <source>
        <dbReference type="Proteomes" id="UP000464507"/>
    </source>
</evidence>
<dbReference type="OrthoDB" id="5119033at2"/>
<evidence type="ECO:0000313" key="3">
    <source>
        <dbReference type="EMBL" id="QHO70115.1"/>
    </source>
</evidence>
<feature type="compositionally biased region" description="Low complexity" evidence="1">
    <location>
        <begin position="1"/>
        <end position="22"/>
    </location>
</feature>
<proteinExistence type="predicted"/>
<dbReference type="EMBL" id="CP017146">
    <property type="protein sequence ID" value="QHO70115.1"/>
    <property type="molecule type" value="Genomic_DNA"/>
</dbReference>
<dbReference type="RefSeq" id="WP_161886502.1">
    <property type="nucleotide sequence ID" value="NZ_CP017146.1"/>
</dbReference>
<reference evidence="3 4" key="1">
    <citation type="submission" date="2016-09" db="EMBL/GenBank/DDBJ databases">
        <title>Complete genome sequence of microbes from the polar regions.</title>
        <authorList>
            <person name="Liao L."/>
            <person name="Chen B."/>
        </authorList>
    </citation>
    <scope>NUCLEOTIDE SEQUENCE [LARGE SCALE GENOMIC DNA]</scope>
    <source>
        <strain evidence="3 4">ZS314</strain>
    </source>
</reference>